<dbReference type="InterPro" id="IPR012902">
    <property type="entry name" value="N_methyl_site"/>
</dbReference>
<dbReference type="RefSeq" id="WP_039217328.1">
    <property type="nucleotide sequence ID" value="NZ_JWLW01000006.1"/>
</dbReference>
<dbReference type="AlphaFoldDB" id="A0A0B3ZBQ6"/>
<evidence type="ECO:0000256" key="1">
    <source>
        <dbReference type="SAM" id="Phobius"/>
    </source>
</evidence>
<reference evidence="2 3" key="1">
    <citation type="submission" date="2014-12" db="EMBL/GenBank/DDBJ databases">
        <title>Genome sequencing of Alteromonas marina AD001.</title>
        <authorList>
            <person name="Adrian T.G.S."/>
            <person name="Chan K.G."/>
        </authorList>
    </citation>
    <scope>NUCLEOTIDE SEQUENCE [LARGE SCALE GENOMIC DNA]</scope>
    <source>
        <strain evidence="2 3">AD001</strain>
    </source>
</reference>
<dbReference type="NCBIfam" id="TIGR02532">
    <property type="entry name" value="IV_pilin_GFxxxE"/>
    <property type="match status" value="1"/>
</dbReference>
<feature type="transmembrane region" description="Helical" evidence="1">
    <location>
        <begin position="6"/>
        <end position="26"/>
    </location>
</feature>
<dbReference type="InterPro" id="IPR045584">
    <property type="entry name" value="Pilin-like"/>
</dbReference>
<accession>A0A0B3ZBQ6</accession>
<dbReference type="Pfam" id="PF07963">
    <property type="entry name" value="N_methyl"/>
    <property type="match status" value="1"/>
</dbReference>
<dbReference type="Gene3D" id="3.30.700.10">
    <property type="entry name" value="Glycoprotein, Type 4 Pilin"/>
    <property type="match status" value="1"/>
</dbReference>
<dbReference type="EMBL" id="JWLW01000006">
    <property type="protein sequence ID" value="KHT55799.1"/>
    <property type="molecule type" value="Genomic_DNA"/>
</dbReference>
<protein>
    <submittedName>
        <fullName evidence="2">Agglutinin biogenesis protein MshC</fullName>
    </submittedName>
</protein>
<comment type="caution">
    <text evidence="2">The sequence shown here is derived from an EMBL/GenBank/DDBJ whole genome shotgun (WGS) entry which is preliminary data.</text>
</comment>
<gene>
    <name evidence="2" type="ORF">RJ41_04110</name>
</gene>
<organism evidence="2 3">
    <name type="scientific">Alteromonas marina</name>
    <dbReference type="NCBI Taxonomy" id="203795"/>
    <lineage>
        <taxon>Bacteria</taxon>
        <taxon>Pseudomonadati</taxon>
        <taxon>Pseudomonadota</taxon>
        <taxon>Gammaproteobacteria</taxon>
        <taxon>Alteromonadales</taxon>
        <taxon>Alteromonadaceae</taxon>
        <taxon>Alteromonas/Salinimonas group</taxon>
        <taxon>Alteromonas</taxon>
    </lineage>
</organism>
<name>A0A0B3ZBQ6_9ALTE</name>
<dbReference type="SUPFAM" id="SSF54523">
    <property type="entry name" value="Pili subunits"/>
    <property type="match status" value="1"/>
</dbReference>
<keyword evidence="1" id="KW-0812">Transmembrane</keyword>
<keyword evidence="3" id="KW-1185">Reference proteome</keyword>
<sequence length="153" mass="16597">MKKNGFTLVELIITILVIGVLAVTAAPRFLGSDTEEAIALRDRTLQLVRNMQFRAMQNVQDTSCVKITNTVIAPPAGHDCANALSTTFDDDQVVNASNTDFTFQTADENGDSFSQIRFDGFGRPSNIACSSICKIQISTFSMCLQSEGAIYAC</sequence>
<keyword evidence="1" id="KW-0472">Membrane</keyword>
<keyword evidence="1" id="KW-1133">Transmembrane helix</keyword>
<proteinExistence type="predicted"/>
<evidence type="ECO:0000313" key="3">
    <source>
        <dbReference type="Proteomes" id="UP000031197"/>
    </source>
</evidence>
<dbReference type="OrthoDB" id="5873580at2"/>
<evidence type="ECO:0000313" key="2">
    <source>
        <dbReference type="EMBL" id="KHT55799.1"/>
    </source>
</evidence>
<dbReference type="Proteomes" id="UP000031197">
    <property type="component" value="Unassembled WGS sequence"/>
</dbReference>